<sequence length="51" mass="5801">MNMARLAIAMIQSLRNCSTDSHQAEYLAPQQKPQSIQASYNSLADERNKYL</sequence>
<keyword evidence="2" id="KW-1185">Reference proteome</keyword>
<reference evidence="1 2" key="1">
    <citation type="journal article" date="2021" name="Int. J. Syst. Evol. Microbiol.">
        <title>Amazonocrinis nigriterrae gen. nov., sp. nov., Atlanticothrix silvestris gen. nov., sp. nov. and Dendronalium phyllosphericum gen. nov., sp. nov., nostocacean cyanobacteria from Brazilian environments.</title>
        <authorList>
            <person name="Alvarenga D.O."/>
            <person name="Andreote A.P.D."/>
            <person name="Branco L.H.Z."/>
            <person name="Delbaje E."/>
            <person name="Cruz R.B."/>
            <person name="Varani A.M."/>
            <person name="Fiore M.F."/>
        </authorList>
    </citation>
    <scope>NUCLEOTIDE SEQUENCE [LARGE SCALE GENOMIC DNA]</scope>
    <source>
        <strain evidence="1 2">CENA357</strain>
    </source>
</reference>
<name>A0A8J7HF02_9CYAN</name>
<proteinExistence type="predicted"/>
<gene>
    <name evidence="1" type="ORF">I8751_19605</name>
</gene>
<dbReference type="AlphaFoldDB" id="A0A8J7HF02"/>
<organism evidence="1 2">
    <name type="scientific">Atlanticothrix silvestris CENA357</name>
    <dbReference type="NCBI Taxonomy" id="1725252"/>
    <lineage>
        <taxon>Bacteria</taxon>
        <taxon>Bacillati</taxon>
        <taxon>Cyanobacteriota</taxon>
        <taxon>Cyanophyceae</taxon>
        <taxon>Nostocales</taxon>
        <taxon>Nodulariaceae</taxon>
        <taxon>Atlanticothrix</taxon>
        <taxon>Atlanticothrix silvestris</taxon>
    </lineage>
</organism>
<evidence type="ECO:0000313" key="2">
    <source>
        <dbReference type="Proteomes" id="UP000599391"/>
    </source>
</evidence>
<evidence type="ECO:0000313" key="1">
    <source>
        <dbReference type="EMBL" id="MBH8554528.1"/>
    </source>
</evidence>
<protein>
    <submittedName>
        <fullName evidence="1">Uncharacterized protein</fullName>
    </submittedName>
</protein>
<accession>A0A8J7HF02</accession>
<comment type="caution">
    <text evidence="1">The sequence shown here is derived from an EMBL/GenBank/DDBJ whole genome shotgun (WGS) entry which is preliminary data.</text>
</comment>
<dbReference type="EMBL" id="JAECZB010000075">
    <property type="protein sequence ID" value="MBH8554528.1"/>
    <property type="molecule type" value="Genomic_DNA"/>
</dbReference>
<dbReference type="Proteomes" id="UP000599391">
    <property type="component" value="Unassembled WGS sequence"/>
</dbReference>